<feature type="domain" description="tRNA/rRNA methyltransferase SpoU type" evidence="4">
    <location>
        <begin position="80"/>
        <end position="231"/>
    </location>
</feature>
<evidence type="ECO:0000259" key="4">
    <source>
        <dbReference type="Pfam" id="PF00588"/>
    </source>
</evidence>
<dbReference type="Proteomes" id="UP000326336">
    <property type="component" value="Unassembled WGS sequence"/>
</dbReference>
<keyword evidence="1" id="KW-0489">Methyltransferase</keyword>
<dbReference type="Pfam" id="PF00588">
    <property type="entry name" value="SpoU_methylase"/>
    <property type="match status" value="1"/>
</dbReference>
<gene>
    <name evidence="5" type="ORF">EHS19_05220</name>
</gene>
<name>A0A5N5RJ58_9BIFI</name>
<dbReference type="GO" id="GO:0003723">
    <property type="term" value="F:RNA binding"/>
    <property type="evidence" value="ECO:0007669"/>
    <property type="project" value="InterPro"/>
</dbReference>
<reference evidence="5 6" key="1">
    <citation type="journal article" date="2019" name="Int. J. Syst. Evol. Microbiol.">
        <title>Bifidobacterium jacchi sp. nov., isolated from the faeces of a baby common marmoset (Callithrix jacchus).</title>
        <authorList>
            <person name="Modesto M."/>
            <person name="Watanabe K."/>
            <person name="Arita M."/>
            <person name="Satti M."/>
            <person name="Oki K."/>
            <person name="Sciavilla P."/>
            <person name="Patavino C."/>
            <person name="Camma C."/>
            <person name="Michelini S."/>
            <person name="Sgorbati B."/>
            <person name="Mattarelli P."/>
        </authorList>
    </citation>
    <scope>NUCLEOTIDE SEQUENCE [LARGE SCALE GENOMIC DNA]</scope>
    <source>
        <strain evidence="5 6">MRM 9.3</strain>
    </source>
</reference>
<evidence type="ECO:0000313" key="5">
    <source>
        <dbReference type="EMBL" id="KAB5607325.1"/>
    </source>
</evidence>
<dbReference type="CDD" id="cd18095">
    <property type="entry name" value="SpoU-like_rRNA-MTase"/>
    <property type="match status" value="1"/>
</dbReference>
<evidence type="ECO:0000313" key="6">
    <source>
        <dbReference type="Proteomes" id="UP000326336"/>
    </source>
</evidence>
<dbReference type="InterPro" id="IPR001537">
    <property type="entry name" value="SpoU_MeTrfase"/>
</dbReference>
<dbReference type="EMBL" id="RQSP01000013">
    <property type="protein sequence ID" value="KAB5607325.1"/>
    <property type="molecule type" value="Genomic_DNA"/>
</dbReference>
<feature type="region of interest" description="Disordered" evidence="3">
    <location>
        <begin position="31"/>
        <end position="70"/>
    </location>
</feature>
<dbReference type="GO" id="GO:0032259">
    <property type="term" value="P:methylation"/>
    <property type="evidence" value="ECO:0007669"/>
    <property type="project" value="UniProtKB-KW"/>
</dbReference>
<dbReference type="InterPro" id="IPR051259">
    <property type="entry name" value="rRNA_Methyltransferase"/>
</dbReference>
<sequence>MARISTDAQGIVAVGDLGAMVGSDSGVGAGVGETTGGAADRRAAADGGTDENGSVVHNDATHNDATHGDADARGASGMIAAFWQVRDPGNAGTVIRVADAAGCRAVVFVDDCVDMFNPKVIRATAGSLFHLPVLTMRTDEFFDWAKNGDRPVIAADVHGTELRRPESLPDVLAAWAQPEGIEREPSPVVLFGNEARGLADDVLARVGRIVSIPIYGRAESLNLATSASAMLMSMAMAAHRAGRHAA</sequence>
<accession>A0A5N5RJ58</accession>
<dbReference type="Gene3D" id="3.40.1280.10">
    <property type="match status" value="1"/>
</dbReference>
<dbReference type="OrthoDB" id="9794400at2"/>
<protein>
    <recommendedName>
        <fullName evidence="4">tRNA/rRNA methyltransferase SpoU type domain-containing protein</fullName>
    </recommendedName>
</protein>
<organism evidence="5 6">
    <name type="scientific">Bifidobacterium jacchi</name>
    <dbReference type="NCBI Taxonomy" id="2490545"/>
    <lineage>
        <taxon>Bacteria</taxon>
        <taxon>Bacillati</taxon>
        <taxon>Actinomycetota</taxon>
        <taxon>Actinomycetes</taxon>
        <taxon>Bifidobacteriales</taxon>
        <taxon>Bifidobacteriaceae</taxon>
        <taxon>Bifidobacterium</taxon>
    </lineage>
</organism>
<comment type="caution">
    <text evidence="5">The sequence shown here is derived from an EMBL/GenBank/DDBJ whole genome shotgun (WGS) entry which is preliminary data.</text>
</comment>
<dbReference type="GO" id="GO:0006396">
    <property type="term" value="P:RNA processing"/>
    <property type="evidence" value="ECO:0007669"/>
    <property type="project" value="InterPro"/>
</dbReference>
<evidence type="ECO:0000256" key="2">
    <source>
        <dbReference type="ARBA" id="ARBA00022679"/>
    </source>
</evidence>
<dbReference type="PANTHER" id="PTHR43191:SF2">
    <property type="entry name" value="RRNA METHYLTRANSFERASE 3, MITOCHONDRIAL"/>
    <property type="match status" value="1"/>
</dbReference>
<evidence type="ECO:0000256" key="1">
    <source>
        <dbReference type="ARBA" id="ARBA00022603"/>
    </source>
</evidence>
<keyword evidence="2" id="KW-0808">Transferase</keyword>
<feature type="compositionally biased region" description="Basic and acidic residues" evidence="3">
    <location>
        <begin position="59"/>
        <end position="70"/>
    </location>
</feature>
<evidence type="ECO:0000256" key="3">
    <source>
        <dbReference type="SAM" id="MobiDB-lite"/>
    </source>
</evidence>
<dbReference type="AlphaFoldDB" id="A0A5N5RJ58"/>
<keyword evidence="6" id="KW-1185">Reference proteome</keyword>
<dbReference type="InterPro" id="IPR029026">
    <property type="entry name" value="tRNA_m1G_MTases_N"/>
</dbReference>
<dbReference type="GO" id="GO:0008173">
    <property type="term" value="F:RNA methyltransferase activity"/>
    <property type="evidence" value="ECO:0007669"/>
    <property type="project" value="InterPro"/>
</dbReference>
<dbReference type="PANTHER" id="PTHR43191">
    <property type="entry name" value="RRNA METHYLTRANSFERASE 3"/>
    <property type="match status" value="1"/>
</dbReference>
<dbReference type="InterPro" id="IPR029028">
    <property type="entry name" value="Alpha/beta_knot_MTases"/>
</dbReference>
<proteinExistence type="predicted"/>
<dbReference type="SUPFAM" id="SSF75217">
    <property type="entry name" value="alpha/beta knot"/>
    <property type="match status" value="1"/>
</dbReference>